<dbReference type="GO" id="GO:0008652">
    <property type="term" value="P:amino acid biosynthetic process"/>
    <property type="evidence" value="ECO:0007669"/>
    <property type="project" value="UniProtKB-KW"/>
</dbReference>
<dbReference type="CDD" id="cd00464">
    <property type="entry name" value="SK"/>
    <property type="match status" value="1"/>
</dbReference>
<dbReference type="GO" id="GO:0005829">
    <property type="term" value="C:cytosol"/>
    <property type="evidence" value="ECO:0007669"/>
    <property type="project" value="TreeGrafter"/>
</dbReference>
<dbReference type="PANTHER" id="PTHR21087">
    <property type="entry name" value="SHIKIMATE KINASE"/>
    <property type="match status" value="1"/>
</dbReference>
<evidence type="ECO:0000256" key="1">
    <source>
        <dbReference type="ARBA" id="ARBA00004229"/>
    </source>
</evidence>
<comment type="similarity">
    <text evidence="2">Belongs to the shikimate kinase family.</text>
</comment>
<evidence type="ECO:0000256" key="3">
    <source>
        <dbReference type="ARBA" id="ARBA00022605"/>
    </source>
</evidence>
<dbReference type="FunFam" id="3.40.50.300:FF:001033">
    <property type="entry name" value="Shikimate kinase 2, chloroplastic"/>
    <property type="match status" value="1"/>
</dbReference>
<sequence>MELLSTPASRLHCCSWICEDKIRGRQPNGFYRFPQGLHRAPRRLVSNSKELRYQGNSFESNHASFNKEALILKQKSEDIVLQLNGRSIYLVGMMGSGKTTVGKILSEVLEGYSFIDTDRLVEQAVGGGASVTQIFIENGEDTFREKKSEALQGLSIMRRLVVATGGGAVIRKENWEYMKHGVTVWLDVPLESLAKRISIVGINSRPLLRCQESSGNAYVDALKELTDIFGKRSRKYANANARVCIEHIASKLGLVDVSHLTATAIATDALIQIENFVKEKEDGNKATPRNS</sequence>
<reference evidence="9 10" key="1">
    <citation type="submission" date="2020-06" db="EMBL/GenBank/DDBJ databases">
        <title>Transcriptomic and genomic resources for Thalictrum thalictroides and T. hernandezii: Facilitating candidate gene discovery in an emerging model plant lineage.</title>
        <authorList>
            <person name="Arias T."/>
            <person name="Riano-Pachon D.M."/>
            <person name="Di Stilio V.S."/>
        </authorList>
    </citation>
    <scope>NUCLEOTIDE SEQUENCE [LARGE SCALE GENOMIC DNA]</scope>
    <source>
        <strain evidence="10">cv. WT478/WT964</strain>
        <tissue evidence="9">Leaves</tissue>
    </source>
</reference>
<dbReference type="GO" id="GO:0005524">
    <property type="term" value="F:ATP binding"/>
    <property type="evidence" value="ECO:0007669"/>
    <property type="project" value="UniProtKB-KW"/>
</dbReference>
<accession>A0A7J6WAZ5</accession>
<dbReference type="PRINTS" id="PR01100">
    <property type="entry name" value="SHIKIMTKNASE"/>
</dbReference>
<protein>
    <submittedName>
        <fullName evidence="9">Shikimate kinase protein</fullName>
    </submittedName>
</protein>
<keyword evidence="10" id="KW-1185">Reference proteome</keyword>
<evidence type="ECO:0000256" key="2">
    <source>
        <dbReference type="ARBA" id="ARBA00006997"/>
    </source>
</evidence>
<keyword evidence="4" id="KW-0808">Transferase</keyword>
<dbReference type="Proteomes" id="UP000554482">
    <property type="component" value="Unassembled WGS sequence"/>
</dbReference>
<evidence type="ECO:0000256" key="4">
    <source>
        <dbReference type="ARBA" id="ARBA00022679"/>
    </source>
</evidence>
<dbReference type="Pfam" id="PF01202">
    <property type="entry name" value="SKI"/>
    <property type="match status" value="1"/>
</dbReference>
<comment type="subcellular location">
    <subcellularLocation>
        <location evidence="1">Plastid</location>
        <location evidence="1">Chloroplast</location>
    </subcellularLocation>
</comment>
<dbReference type="GO" id="GO:0009073">
    <property type="term" value="P:aromatic amino acid family biosynthetic process"/>
    <property type="evidence" value="ECO:0007669"/>
    <property type="project" value="UniProtKB-KW"/>
</dbReference>
<comment type="caution">
    <text evidence="9">The sequence shown here is derived from an EMBL/GenBank/DDBJ whole genome shotgun (WGS) entry which is preliminary data.</text>
</comment>
<dbReference type="InterPro" id="IPR031322">
    <property type="entry name" value="Shikimate/glucono_kinase"/>
</dbReference>
<dbReference type="GO" id="GO:0009507">
    <property type="term" value="C:chloroplast"/>
    <property type="evidence" value="ECO:0007669"/>
    <property type="project" value="UniProtKB-SubCell"/>
</dbReference>
<evidence type="ECO:0000256" key="7">
    <source>
        <dbReference type="ARBA" id="ARBA00022840"/>
    </source>
</evidence>
<dbReference type="OrthoDB" id="197068at2759"/>
<keyword evidence="6 9" id="KW-0418">Kinase</keyword>
<dbReference type="SUPFAM" id="SSF52540">
    <property type="entry name" value="P-loop containing nucleoside triphosphate hydrolases"/>
    <property type="match status" value="1"/>
</dbReference>
<organism evidence="9 10">
    <name type="scientific">Thalictrum thalictroides</name>
    <name type="common">Rue-anemone</name>
    <name type="synonym">Anemone thalictroides</name>
    <dbReference type="NCBI Taxonomy" id="46969"/>
    <lineage>
        <taxon>Eukaryota</taxon>
        <taxon>Viridiplantae</taxon>
        <taxon>Streptophyta</taxon>
        <taxon>Embryophyta</taxon>
        <taxon>Tracheophyta</taxon>
        <taxon>Spermatophyta</taxon>
        <taxon>Magnoliopsida</taxon>
        <taxon>Ranunculales</taxon>
        <taxon>Ranunculaceae</taxon>
        <taxon>Thalictroideae</taxon>
        <taxon>Thalictrum</taxon>
    </lineage>
</organism>
<dbReference type="InterPro" id="IPR027417">
    <property type="entry name" value="P-loop_NTPase"/>
</dbReference>
<evidence type="ECO:0000313" key="10">
    <source>
        <dbReference type="Proteomes" id="UP000554482"/>
    </source>
</evidence>
<dbReference type="GO" id="GO:0004765">
    <property type="term" value="F:shikimate kinase activity"/>
    <property type="evidence" value="ECO:0007669"/>
    <property type="project" value="TreeGrafter"/>
</dbReference>
<dbReference type="PANTHER" id="PTHR21087:SF16">
    <property type="entry name" value="SHIKIMATE KINASE 1, CHLOROPLASTIC"/>
    <property type="match status" value="1"/>
</dbReference>
<keyword evidence="7" id="KW-0067">ATP-binding</keyword>
<dbReference type="Gene3D" id="3.40.50.300">
    <property type="entry name" value="P-loop containing nucleotide triphosphate hydrolases"/>
    <property type="match status" value="1"/>
</dbReference>
<gene>
    <name evidence="9" type="ORF">FRX31_015807</name>
</gene>
<keyword evidence="5" id="KW-0547">Nucleotide-binding</keyword>
<evidence type="ECO:0000256" key="6">
    <source>
        <dbReference type="ARBA" id="ARBA00022777"/>
    </source>
</evidence>
<evidence type="ECO:0000313" key="9">
    <source>
        <dbReference type="EMBL" id="KAF5194606.1"/>
    </source>
</evidence>
<proteinExistence type="inferred from homology"/>
<dbReference type="EMBL" id="JABWDY010018491">
    <property type="protein sequence ID" value="KAF5194606.1"/>
    <property type="molecule type" value="Genomic_DNA"/>
</dbReference>
<evidence type="ECO:0000256" key="8">
    <source>
        <dbReference type="ARBA" id="ARBA00023141"/>
    </source>
</evidence>
<name>A0A7J6WAZ5_THATH</name>
<evidence type="ECO:0000256" key="5">
    <source>
        <dbReference type="ARBA" id="ARBA00022741"/>
    </source>
</evidence>
<dbReference type="InterPro" id="IPR000623">
    <property type="entry name" value="Shikimate_kinase/TSH1"/>
</dbReference>
<keyword evidence="8" id="KW-0057">Aromatic amino acid biosynthesis</keyword>
<dbReference type="HAMAP" id="MF_00109">
    <property type="entry name" value="Shikimate_kinase"/>
    <property type="match status" value="1"/>
</dbReference>
<dbReference type="AlphaFoldDB" id="A0A7J6WAZ5"/>
<keyword evidence="3" id="KW-0028">Amino-acid biosynthesis</keyword>